<protein>
    <submittedName>
        <fullName evidence="2">Uncharacterized protein</fullName>
    </submittedName>
</protein>
<comment type="caution">
    <text evidence="2">The sequence shown here is derived from an EMBL/GenBank/DDBJ whole genome shotgun (WGS) entry which is preliminary data.</text>
</comment>
<organism evidence="2 3">
    <name type="scientific">Leucocoprinus leucothites</name>
    <dbReference type="NCBI Taxonomy" id="201217"/>
    <lineage>
        <taxon>Eukaryota</taxon>
        <taxon>Fungi</taxon>
        <taxon>Dikarya</taxon>
        <taxon>Basidiomycota</taxon>
        <taxon>Agaricomycotina</taxon>
        <taxon>Agaricomycetes</taxon>
        <taxon>Agaricomycetidae</taxon>
        <taxon>Agaricales</taxon>
        <taxon>Agaricineae</taxon>
        <taxon>Agaricaceae</taxon>
        <taxon>Leucocoprinus</taxon>
    </lineage>
</organism>
<evidence type="ECO:0000313" key="2">
    <source>
        <dbReference type="EMBL" id="KAF5344861.1"/>
    </source>
</evidence>
<sequence length="189" mass="21518">MADQWGLMPEDYAADSSTARTNTYVRSIAITLLAYDTIYLIPDELALCKVRYMYWNGPWSRPRIIHLTIRITTWIHALFDFYTQNNTFLSGSHMDLFQVLSALGPVNTFNLAGFQGVRLDDVCLNISPSFIGTRLIINMRKANCGFGESIVSRQMRSDAMPRFHNSTDHDDDDFPSIEEPGDAHDSTRQ</sequence>
<reference evidence="2 3" key="1">
    <citation type="journal article" date="2020" name="ISME J.">
        <title>Uncovering the hidden diversity of litter-decomposition mechanisms in mushroom-forming fungi.</title>
        <authorList>
            <person name="Floudas D."/>
            <person name="Bentzer J."/>
            <person name="Ahren D."/>
            <person name="Johansson T."/>
            <person name="Persson P."/>
            <person name="Tunlid A."/>
        </authorList>
    </citation>
    <scope>NUCLEOTIDE SEQUENCE [LARGE SCALE GENOMIC DNA]</scope>
    <source>
        <strain evidence="2 3">CBS 146.42</strain>
    </source>
</reference>
<proteinExistence type="predicted"/>
<dbReference type="Proteomes" id="UP000559027">
    <property type="component" value="Unassembled WGS sequence"/>
</dbReference>
<feature type="region of interest" description="Disordered" evidence="1">
    <location>
        <begin position="161"/>
        <end position="189"/>
    </location>
</feature>
<dbReference type="EMBL" id="JAACJO010000055">
    <property type="protein sequence ID" value="KAF5344861.1"/>
    <property type="molecule type" value="Genomic_DNA"/>
</dbReference>
<gene>
    <name evidence="2" type="ORF">D9756_011176</name>
</gene>
<name>A0A8H5FPZ5_9AGAR</name>
<dbReference type="AlphaFoldDB" id="A0A8H5FPZ5"/>
<evidence type="ECO:0000256" key="1">
    <source>
        <dbReference type="SAM" id="MobiDB-lite"/>
    </source>
</evidence>
<evidence type="ECO:0000313" key="3">
    <source>
        <dbReference type="Proteomes" id="UP000559027"/>
    </source>
</evidence>
<accession>A0A8H5FPZ5</accession>
<feature type="compositionally biased region" description="Acidic residues" evidence="1">
    <location>
        <begin position="169"/>
        <end position="180"/>
    </location>
</feature>
<keyword evidence="3" id="KW-1185">Reference proteome</keyword>